<evidence type="ECO:0000313" key="1">
    <source>
        <dbReference type="EMBL" id="MCS4555691.1"/>
    </source>
</evidence>
<sequence length="260" mass="29182">MKYPLIPLAAVILLCGCGPSIPENSALQCYNPNFYQAGNQFALATYVDGRMQSVQQWQMKAGEFHDQAAVVTEISTNSLQQPLKYQLWASRYNQVDAEQSQFLALAVEFNNQRDFGLISRTFSPAVPESFNFLEADESSDFSYQSVEQSLTFGVVFTHEQQYQRTTRFVGMESITTPAGSFDTCHLQYTKQRINNDGEPAEPQIEDAWYAKQLGVPVKLANANGVYQLLLEGQINDTRITLPSQVRNQFNLPQQAPAVAQ</sequence>
<dbReference type="RefSeq" id="WP_238895082.1">
    <property type="nucleotide sequence ID" value="NZ_JAKOGG010000002.1"/>
</dbReference>
<protein>
    <recommendedName>
        <fullName evidence="3">DUF1481 domain-containing protein</fullName>
    </recommendedName>
</protein>
<accession>A0ABT2FKE2</accession>
<organism evidence="1 2">
    <name type="scientific">Shewanella electrica</name>
    <dbReference type="NCBI Taxonomy" id="515560"/>
    <lineage>
        <taxon>Bacteria</taxon>
        <taxon>Pseudomonadati</taxon>
        <taxon>Pseudomonadota</taxon>
        <taxon>Gammaproteobacteria</taxon>
        <taxon>Alteromonadales</taxon>
        <taxon>Shewanellaceae</taxon>
        <taxon>Shewanella</taxon>
    </lineage>
</organism>
<evidence type="ECO:0000313" key="2">
    <source>
        <dbReference type="Proteomes" id="UP001201549"/>
    </source>
</evidence>
<reference evidence="2" key="1">
    <citation type="submission" date="2023-07" db="EMBL/GenBank/DDBJ databases">
        <title>Shewanella mangrovi sp. nov., an acetaldehyde- degrading bacterium isolated from mangrove sediment.</title>
        <authorList>
            <person name="Liu Y."/>
        </authorList>
    </citation>
    <scope>NUCLEOTIDE SEQUENCE [LARGE SCALE GENOMIC DNA]</scope>
    <source>
        <strain evidence="2">C32</strain>
    </source>
</reference>
<gene>
    <name evidence="1" type="ORF">L9G74_04515</name>
</gene>
<name>A0ABT2FKE2_9GAMM</name>
<dbReference type="Proteomes" id="UP001201549">
    <property type="component" value="Unassembled WGS sequence"/>
</dbReference>
<comment type="caution">
    <text evidence="1">The sequence shown here is derived from an EMBL/GenBank/DDBJ whole genome shotgun (WGS) entry which is preliminary data.</text>
</comment>
<dbReference type="EMBL" id="JAKOGG010000002">
    <property type="protein sequence ID" value="MCS4555691.1"/>
    <property type="molecule type" value="Genomic_DNA"/>
</dbReference>
<dbReference type="Gene3D" id="2.40.360.20">
    <property type="match status" value="1"/>
</dbReference>
<proteinExistence type="predicted"/>
<keyword evidence="2" id="KW-1185">Reference proteome</keyword>
<dbReference type="PROSITE" id="PS51257">
    <property type="entry name" value="PROKAR_LIPOPROTEIN"/>
    <property type="match status" value="1"/>
</dbReference>
<evidence type="ECO:0008006" key="3">
    <source>
        <dbReference type="Google" id="ProtNLM"/>
    </source>
</evidence>